<evidence type="ECO:0000259" key="3">
    <source>
        <dbReference type="Pfam" id="PF16344"/>
    </source>
</evidence>
<keyword evidence="7" id="KW-1185">Reference proteome</keyword>
<dbReference type="EMBL" id="BMJO01000001">
    <property type="protein sequence ID" value="GGE41789.1"/>
    <property type="molecule type" value="Genomic_DNA"/>
</dbReference>
<comment type="caution">
    <text evidence="5">The sequence shown here is derived from an EMBL/GenBank/DDBJ whole genome shotgun (WGS) entry which is preliminary data.</text>
</comment>
<dbReference type="Gene3D" id="3.55.50.30">
    <property type="match status" value="1"/>
</dbReference>
<proteinExistence type="predicted"/>
<dbReference type="RefSeq" id="WP_132529304.1">
    <property type="nucleotide sequence ID" value="NZ_BMJO01000001.1"/>
</dbReference>
<reference evidence="7" key="2">
    <citation type="journal article" date="2019" name="Int. J. Syst. Evol. Microbiol.">
        <title>The Global Catalogue of Microorganisms (GCM) 10K type strain sequencing project: providing services to taxonomists for standard genome sequencing and annotation.</title>
        <authorList>
            <consortium name="The Broad Institute Genomics Platform"/>
            <consortium name="The Broad Institute Genome Sequencing Center for Infectious Disease"/>
            <person name="Wu L."/>
            <person name="Ma J."/>
        </authorList>
    </citation>
    <scope>NUCLEOTIDE SEQUENCE [LARGE SCALE GENOMIC DNA]</scope>
    <source>
        <strain evidence="7">CGMCC 1.15644</strain>
    </source>
</reference>
<protein>
    <submittedName>
        <fullName evidence="5">FecR family protein</fullName>
    </submittedName>
</protein>
<dbReference type="PANTHER" id="PTHR30273:SF2">
    <property type="entry name" value="PROTEIN FECR"/>
    <property type="match status" value="1"/>
</dbReference>
<dbReference type="GO" id="GO:0016989">
    <property type="term" value="F:sigma factor antagonist activity"/>
    <property type="evidence" value="ECO:0007669"/>
    <property type="project" value="TreeGrafter"/>
</dbReference>
<feature type="transmembrane region" description="Helical" evidence="1">
    <location>
        <begin position="97"/>
        <end position="118"/>
    </location>
</feature>
<name>A0A4R2HP63_9SPHI</name>
<evidence type="ECO:0000256" key="1">
    <source>
        <dbReference type="SAM" id="Phobius"/>
    </source>
</evidence>
<evidence type="ECO:0000313" key="5">
    <source>
        <dbReference type="EMBL" id="TCO31164.1"/>
    </source>
</evidence>
<feature type="domain" description="FecR protein" evidence="2">
    <location>
        <begin position="123"/>
        <end position="223"/>
    </location>
</feature>
<evidence type="ECO:0000313" key="4">
    <source>
        <dbReference type="EMBL" id="GGE41789.1"/>
    </source>
</evidence>
<dbReference type="AlphaFoldDB" id="A0A4R2HP63"/>
<gene>
    <name evidence="5" type="ORF">EV200_101612</name>
    <name evidence="4" type="ORF">GCM10011413_04530</name>
</gene>
<reference evidence="4" key="4">
    <citation type="submission" date="2024-05" db="EMBL/GenBank/DDBJ databases">
        <authorList>
            <person name="Sun Q."/>
            <person name="Zhou Y."/>
        </authorList>
    </citation>
    <scope>NUCLEOTIDE SEQUENCE</scope>
    <source>
        <strain evidence="4">CGMCC 1.15644</strain>
    </source>
</reference>
<keyword evidence="1" id="KW-0472">Membrane</keyword>
<sequence length="340" mass="38938">MDFSQYIHYTYEDFFNDDAFLLFIVEQKTSDMDAWETFLQEQPYRSKVALAAFETISAYRQQKVFTNEASQAIVFDKITATLTSTQTKLKSFNFQPFFRVAAVLAVVALSAVLYFNYWNKKSIETDFGHIQTLTLPDGSEVTLNGNSKISYAKNFKEGAREIWLNGEALFKVKHINIDTNNIKPSEKFIVHCSDMDIEVLGTTFNVKSRHNQTSVGLLSGKIKIDYDDVSKKQKAFIMAPGDFVKYARQSKLIHQKIINPQHLTAWTTRHLVFQDASLEEMIAVLQDDLGYEVILPEDELNHLKLEGEINVSSVKELLQILSNTLYLTIKTENKKITITK</sequence>
<dbReference type="Proteomes" id="UP000295684">
    <property type="component" value="Unassembled WGS sequence"/>
</dbReference>
<dbReference type="Pfam" id="PF16344">
    <property type="entry name" value="FecR_C"/>
    <property type="match status" value="1"/>
</dbReference>
<reference evidence="4" key="1">
    <citation type="journal article" date="2014" name="Int. J. Syst. Evol. Microbiol.">
        <title>Complete genome of a new Firmicutes species belonging to the dominant human colonic microbiota ('Ruminococcus bicirculans') reveals two chromosomes and a selective capacity to utilize plant glucans.</title>
        <authorList>
            <consortium name="NISC Comparative Sequencing Program"/>
            <person name="Wegmann U."/>
            <person name="Louis P."/>
            <person name="Goesmann A."/>
            <person name="Henrissat B."/>
            <person name="Duncan S.H."/>
            <person name="Flint H.J."/>
        </authorList>
    </citation>
    <scope>NUCLEOTIDE SEQUENCE</scope>
    <source>
        <strain evidence="4">CGMCC 1.15644</strain>
    </source>
</reference>
<dbReference type="InterPro" id="IPR012373">
    <property type="entry name" value="Ferrdict_sens_TM"/>
</dbReference>
<evidence type="ECO:0000313" key="6">
    <source>
        <dbReference type="Proteomes" id="UP000295684"/>
    </source>
</evidence>
<evidence type="ECO:0000313" key="7">
    <source>
        <dbReference type="Proteomes" id="UP000622648"/>
    </source>
</evidence>
<evidence type="ECO:0000259" key="2">
    <source>
        <dbReference type="Pfam" id="PF04773"/>
    </source>
</evidence>
<feature type="domain" description="Protein FecR C-terminal" evidence="3">
    <location>
        <begin position="271"/>
        <end position="338"/>
    </location>
</feature>
<accession>A0A4R2HP63</accession>
<keyword evidence="1" id="KW-1133">Transmembrane helix</keyword>
<organism evidence="5 6">
    <name type="scientific">Pedobacter psychrotolerans</name>
    <dbReference type="NCBI Taxonomy" id="1843235"/>
    <lineage>
        <taxon>Bacteria</taxon>
        <taxon>Pseudomonadati</taxon>
        <taxon>Bacteroidota</taxon>
        <taxon>Sphingobacteriia</taxon>
        <taxon>Sphingobacteriales</taxon>
        <taxon>Sphingobacteriaceae</taxon>
        <taxon>Pedobacter</taxon>
    </lineage>
</organism>
<reference evidence="5 6" key="3">
    <citation type="submission" date="2019-03" db="EMBL/GenBank/DDBJ databases">
        <title>Genomic Encyclopedia of Type Strains, Phase IV (KMG-IV): sequencing the most valuable type-strain genomes for metagenomic binning, comparative biology and taxonomic classification.</title>
        <authorList>
            <person name="Goeker M."/>
        </authorList>
    </citation>
    <scope>NUCLEOTIDE SEQUENCE [LARGE SCALE GENOMIC DNA]</scope>
    <source>
        <strain evidence="5 6">DSM 103236</strain>
    </source>
</reference>
<dbReference type="InterPro" id="IPR032508">
    <property type="entry name" value="FecR_C"/>
</dbReference>
<dbReference type="Proteomes" id="UP000622648">
    <property type="component" value="Unassembled WGS sequence"/>
</dbReference>
<dbReference type="Pfam" id="PF04773">
    <property type="entry name" value="FecR"/>
    <property type="match status" value="1"/>
</dbReference>
<dbReference type="PANTHER" id="PTHR30273">
    <property type="entry name" value="PERIPLASMIC SIGNAL SENSOR AND SIGMA FACTOR ACTIVATOR FECR-RELATED"/>
    <property type="match status" value="1"/>
</dbReference>
<dbReference type="OrthoDB" id="1523489at2"/>
<dbReference type="EMBL" id="SLWO01000001">
    <property type="protein sequence ID" value="TCO31164.1"/>
    <property type="molecule type" value="Genomic_DNA"/>
</dbReference>
<dbReference type="InterPro" id="IPR006860">
    <property type="entry name" value="FecR"/>
</dbReference>
<dbReference type="PIRSF" id="PIRSF018266">
    <property type="entry name" value="FecR"/>
    <property type="match status" value="1"/>
</dbReference>
<keyword evidence="1" id="KW-0812">Transmembrane</keyword>
<dbReference type="Gene3D" id="2.60.120.1440">
    <property type="match status" value="1"/>
</dbReference>